<dbReference type="InterPro" id="IPR029069">
    <property type="entry name" value="HotDog_dom_sf"/>
</dbReference>
<evidence type="ECO:0000313" key="2">
    <source>
        <dbReference type="Proteomes" id="UP001305606"/>
    </source>
</evidence>
<protein>
    <submittedName>
        <fullName evidence="1">DUF4442 domain-containing protein</fullName>
    </submittedName>
</protein>
<dbReference type="Pfam" id="PF14539">
    <property type="entry name" value="DUF4442"/>
    <property type="match status" value="1"/>
</dbReference>
<dbReference type="Gene3D" id="3.10.129.10">
    <property type="entry name" value="Hotdog Thioesterase"/>
    <property type="match status" value="1"/>
</dbReference>
<dbReference type="RefSeq" id="WP_311034492.1">
    <property type="nucleotide sequence ID" value="NZ_CP117522.1"/>
</dbReference>
<sequence>MSRRSMSPRGLRRAMNCWPPYLFAGVRVVHLAEDWSSARVRLRLRRFNANYVGTQFGGSLFSMSDPFWMLLVMNRLGREYIVWDKAGEIDFVSPGRGDVFADFKLTEERLEEILEATADGGKALPWFENDVVAADGTVVARVRKQLYVRRKRRDGQRAGAD</sequence>
<reference evidence="1 2" key="1">
    <citation type="submission" date="2023-02" db="EMBL/GenBank/DDBJ databases">
        <title>Streptomyces sp. SCA4-21 with antifungal activity against Fusarium oxysporum f. sp. cubense, Streptomyces sp. SCA2-17 with antifungal activity against Fusarium oxysporum f. sp. cubense.</title>
        <authorList>
            <person name="Qi D."/>
        </authorList>
    </citation>
    <scope>NUCLEOTIDE SEQUENCE [LARGE SCALE GENOMIC DNA]</scope>
    <source>
        <strain evidence="1 2">SCA4-21</strain>
    </source>
</reference>
<organism evidence="1 2">
    <name type="scientific">Streptomyces luomodiensis</name>
    <dbReference type="NCBI Taxonomy" id="3026192"/>
    <lineage>
        <taxon>Bacteria</taxon>
        <taxon>Bacillati</taxon>
        <taxon>Actinomycetota</taxon>
        <taxon>Actinomycetes</taxon>
        <taxon>Kitasatosporales</taxon>
        <taxon>Streptomycetaceae</taxon>
        <taxon>Streptomyces</taxon>
    </lineage>
</organism>
<evidence type="ECO:0000313" key="1">
    <source>
        <dbReference type="EMBL" id="WNE95130.1"/>
    </source>
</evidence>
<accession>A0ABY9UTB1</accession>
<dbReference type="Proteomes" id="UP001305606">
    <property type="component" value="Chromosome"/>
</dbReference>
<keyword evidence="2" id="KW-1185">Reference proteome</keyword>
<name>A0ABY9UTB1_9ACTN</name>
<dbReference type="EMBL" id="CP117522">
    <property type="protein sequence ID" value="WNE95130.1"/>
    <property type="molecule type" value="Genomic_DNA"/>
</dbReference>
<dbReference type="InterPro" id="IPR027961">
    <property type="entry name" value="DUF4442"/>
</dbReference>
<dbReference type="SUPFAM" id="SSF54637">
    <property type="entry name" value="Thioesterase/thiol ester dehydrase-isomerase"/>
    <property type="match status" value="1"/>
</dbReference>
<proteinExistence type="predicted"/>
<gene>
    <name evidence="1" type="ORF">PS467_07105</name>
</gene>